<protein>
    <submittedName>
        <fullName evidence="1">Uncharacterized protein</fullName>
    </submittedName>
</protein>
<accession>A0A1Y2MJR5</accession>
<dbReference type="EMBL" id="MIGB01000051">
    <property type="protein sequence ID" value="OSY35503.1"/>
    <property type="molecule type" value="Genomic_DNA"/>
</dbReference>
<dbReference type="Proteomes" id="UP000194360">
    <property type="component" value="Unassembled WGS sequence"/>
</dbReference>
<gene>
    <name evidence="1" type="ORF">BG845_06041</name>
</gene>
<keyword evidence="2" id="KW-1185">Reference proteome</keyword>
<name>A0A1Y2MJR5_PSEAH</name>
<proteinExistence type="predicted"/>
<comment type="caution">
    <text evidence="1">The sequence shown here is derived from an EMBL/GenBank/DDBJ whole genome shotgun (WGS) entry which is preliminary data.</text>
</comment>
<sequence length="67" mass="7211">MYWENTVNASCRRLCADSVSLVCHNLVAACSKSFVTRSKAAHCSSVTSRSSAAYLRITPVSTRIVSG</sequence>
<evidence type="ECO:0000313" key="2">
    <source>
        <dbReference type="Proteomes" id="UP000194360"/>
    </source>
</evidence>
<dbReference type="AlphaFoldDB" id="A0A1Y2MJR5"/>
<reference evidence="1 2" key="1">
    <citation type="submission" date="2016-09" db="EMBL/GenBank/DDBJ databases">
        <title>Pseudonocardia autotrophica DSM535, a candidate organism with high potential of specific P450 cytochromes.</title>
        <authorList>
            <person name="Grumaz C."/>
            <person name="Vainshtein Y."/>
            <person name="Kirstahler P."/>
            <person name="Sohn K."/>
        </authorList>
    </citation>
    <scope>NUCLEOTIDE SEQUENCE [LARGE SCALE GENOMIC DNA]</scope>
    <source>
        <strain evidence="1 2">DSM 535</strain>
    </source>
</reference>
<evidence type="ECO:0000313" key="1">
    <source>
        <dbReference type="EMBL" id="OSY35503.1"/>
    </source>
</evidence>
<organism evidence="1 2">
    <name type="scientific">Pseudonocardia autotrophica</name>
    <name type="common">Amycolata autotrophica</name>
    <name type="synonym">Nocardia autotrophica</name>
    <dbReference type="NCBI Taxonomy" id="2074"/>
    <lineage>
        <taxon>Bacteria</taxon>
        <taxon>Bacillati</taxon>
        <taxon>Actinomycetota</taxon>
        <taxon>Actinomycetes</taxon>
        <taxon>Pseudonocardiales</taxon>
        <taxon>Pseudonocardiaceae</taxon>
        <taxon>Pseudonocardia</taxon>
    </lineage>
</organism>